<evidence type="ECO:0000313" key="1">
    <source>
        <dbReference type="EMBL" id="SFV81921.1"/>
    </source>
</evidence>
<accession>A0A1W1DL17</accession>
<name>A0A1W1DL17_9ZZZZ</name>
<dbReference type="EMBL" id="FPHV01000118">
    <property type="protein sequence ID" value="SFV81921.1"/>
    <property type="molecule type" value="Genomic_DNA"/>
</dbReference>
<organism evidence="1">
    <name type="scientific">hydrothermal vent metagenome</name>
    <dbReference type="NCBI Taxonomy" id="652676"/>
    <lineage>
        <taxon>unclassified sequences</taxon>
        <taxon>metagenomes</taxon>
        <taxon>ecological metagenomes</taxon>
    </lineage>
</organism>
<dbReference type="AlphaFoldDB" id="A0A1W1DL17"/>
<reference evidence="1" key="1">
    <citation type="submission" date="2016-10" db="EMBL/GenBank/DDBJ databases">
        <authorList>
            <person name="de Groot N.N."/>
        </authorList>
    </citation>
    <scope>NUCLEOTIDE SEQUENCE</scope>
</reference>
<gene>
    <name evidence="1" type="ORF">MNB_SUP05-6-342</name>
</gene>
<proteinExistence type="predicted"/>
<sequence>MGGLLALQEILSHSNAKGISNIIELVTLTKQTYGSFKKIPFSQLMPKISKFKFRDRS</sequence>
<protein>
    <submittedName>
        <fullName evidence="1">Uncharacterized protein</fullName>
    </submittedName>
</protein>